<keyword evidence="5" id="KW-1185">Reference proteome</keyword>
<evidence type="ECO:0000313" key="5">
    <source>
        <dbReference type="Proteomes" id="UP000766336"/>
    </source>
</evidence>
<dbReference type="Proteomes" id="UP000766336">
    <property type="component" value="Unassembled WGS sequence"/>
</dbReference>
<dbReference type="EMBL" id="JAHCDA010000001">
    <property type="protein sequence ID" value="MBS7809892.1"/>
    <property type="molecule type" value="Genomic_DNA"/>
</dbReference>
<feature type="signal peptide" evidence="2">
    <location>
        <begin position="1"/>
        <end position="20"/>
    </location>
</feature>
<dbReference type="RefSeq" id="WP_213668547.1">
    <property type="nucleotide sequence ID" value="NZ_JAHCDA010000001.1"/>
</dbReference>
<keyword evidence="2" id="KW-0732">Signal</keyword>
<reference evidence="4 5" key="1">
    <citation type="submission" date="2021-05" db="EMBL/GenBank/DDBJ databases">
        <title>Roseococcus sp. XZZS9, whole genome shotgun sequencing project.</title>
        <authorList>
            <person name="Zhao G."/>
            <person name="Shen L."/>
        </authorList>
    </citation>
    <scope>NUCLEOTIDE SEQUENCE [LARGE SCALE GENOMIC DNA]</scope>
    <source>
        <strain evidence="4 5">XZZS9</strain>
    </source>
</reference>
<dbReference type="Gene3D" id="1.25.40.10">
    <property type="entry name" value="Tetratricopeptide repeat domain"/>
    <property type="match status" value="1"/>
</dbReference>
<evidence type="ECO:0000259" key="3">
    <source>
        <dbReference type="Pfam" id="PF09976"/>
    </source>
</evidence>
<evidence type="ECO:0000256" key="2">
    <source>
        <dbReference type="SAM" id="SignalP"/>
    </source>
</evidence>
<accession>A0ABS5Q885</accession>
<dbReference type="InterPro" id="IPR018704">
    <property type="entry name" value="SecYEG/CpoB_TPR"/>
</dbReference>
<protein>
    <submittedName>
        <fullName evidence="4">C-type cytochrome biogenesis protein CcmI</fullName>
    </submittedName>
</protein>
<dbReference type="SUPFAM" id="SSF48452">
    <property type="entry name" value="TPR-like"/>
    <property type="match status" value="1"/>
</dbReference>
<evidence type="ECO:0000313" key="4">
    <source>
        <dbReference type="EMBL" id="MBS7809892.1"/>
    </source>
</evidence>
<name>A0ABS5Q885_9PROT</name>
<sequence>MTWLALGLLAALILSPLAWAALRPPRARGRAETDLALFRSQLAELDAQRAEGRLDETAHRAATLEVQRRLIAAPAPEAALPADRPSPVLLAALVLVPVTGVLLYLDRGHPGMPSATLTERREAAAADDLIILRLRERLRTADPATESGRQGFILLGNAERARGRLAEASAAYSRALENRFDLGLAIRFVEVEIERGETENALAWIDRSLVTEPDPRLRFLKGLALVRAGRPEEARATWQALLAEAPADAPWRPAVQQSLDGLP</sequence>
<evidence type="ECO:0000256" key="1">
    <source>
        <dbReference type="ARBA" id="ARBA00022748"/>
    </source>
</evidence>
<feature type="chain" id="PRO_5046347875" evidence="2">
    <location>
        <begin position="21"/>
        <end position="263"/>
    </location>
</feature>
<dbReference type="NCBIfam" id="TIGR03142">
    <property type="entry name" value="cytochro_ccmI"/>
    <property type="match status" value="1"/>
</dbReference>
<feature type="domain" description="Ancillary SecYEG translocon subunit/Cell division coordinator CpoB TPR" evidence="3">
    <location>
        <begin position="124"/>
        <end position="262"/>
    </location>
</feature>
<dbReference type="InterPro" id="IPR017560">
    <property type="entry name" value="Cyt_c_biogenesis_CcmI"/>
</dbReference>
<keyword evidence="1" id="KW-0201">Cytochrome c-type biogenesis</keyword>
<organism evidence="4 5">
    <name type="scientific">Roseococcus pinisoli</name>
    <dbReference type="NCBI Taxonomy" id="2835040"/>
    <lineage>
        <taxon>Bacteria</taxon>
        <taxon>Pseudomonadati</taxon>
        <taxon>Pseudomonadota</taxon>
        <taxon>Alphaproteobacteria</taxon>
        <taxon>Acetobacterales</taxon>
        <taxon>Roseomonadaceae</taxon>
        <taxon>Roseococcus</taxon>
    </lineage>
</organism>
<proteinExistence type="predicted"/>
<dbReference type="InterPro" id="IPR011990">
    <property type="entry name" value="TPR-like_helical_dom_sf"/>
</dbReference>
<comment type="caution">
    <text evidence="4">The sequence shown here is derived from an EMBL/GenBank/DDBJ whole genome shotgun (WGS) entry which is preliminary data.</text>
</comment>
<dbReference type="Pfam" id="PF09976">
    <property type="entry name" value="TPR_21"/>
    <property type="match status" value="1"/>
</dbReference>
<gene>
    <name evidence="4" type="primary">ccmI</name>
    <name evidence="4" type="ORF">KHU32_03020</name>
</gene>